<reference evidence="2 3" key="1">
    <citation type="submission" date="2018-10" db="EMBL/GenBank/DDBJ databases">
        <title>Fifty Aureobasidium pullulans genomes reveal a recombining polyextremotolerant generalist.</title>
        <authorList>
            <person name="Gostincar C."/>
            <person name="Turk M."/>
            <person name="Zajc J."/>
            <person name="Gunde-Cimerman N."/>
        </authorList>
    </citation>
    <scope>NUCLEOTIDE SEQUENCE [LARGE SCALE GENOMIC DNA]</scope>
    <source>
        <strain evidence="2 3">EXF-10796</strain>
    </source>
</reference>
<protein>
    <submittedName>
        <fullName evidence="2">Uncharacterized protein</fullName>
    </submittedName>
</protein>
<feature type="region of interest" description="Disordered" evidence="1">
    <location>
        <begin position="71"/>
        <end position="96"/>
    </location>
</feature>
<dbReference type="AlphaFoldDB" id="A0AB74IKN2"/>
<proteinExistence type="predicted"/>
<organism evidence="2 3">
    <name type="scientific">Aureobasidium pullulans</name>
    <name type="common">Black yeast</name>
    <name type="synonym">Pullularia pullulans</name>
    <dbReference type="NCBI Taxonomy" id="5580"/>
    <lineage>
        <taxon>Eukaryota</taxon>
        <taxon>Fungi</taxon>
        <taxon>Dikarya</taxon>
        <taxon>Ascomycota</taxon>
        <taxon>Pezizomycotina</taxon>
        <taxon>Dothideomycetes</taxon>
        <taxon>Dothideomycetidae</taxon>
        <taxon>Dothideales</taxon>
        <taxon>Saccotheciaceae</taxon>
        <taxon>Aureobasidium</taxon>
    </lineage>
</organism>
<evidence type="ECO:0000313" key="3">
    <source>
        <dbReference type="Proteomes" id="UP000309076"/>
    </source>
</evidence>
<feature type="compositionally biased region" description="Acidic residues" evidence="1">
    <location>
        <begin position="71"/>
        <end position="92"/>
    </location>
</feature>
<accession>A0AB74IKN2</accession>
<sequence length="114" mass="11794">MAFCEEQDTLLISLEPNRPLQGCCGKDKSSANYSVPDIKAAPPVLVGEDVAPAAVPEPDDDVVVMPAADELADEEPEAELDTLGDDPVDMADDTVVPDPPVVAVVAVAAARPGE</sequence>
<evidence type="ECO:0000313" key="2">
    <source>
        <dbReference type="EMBL" id="THW34099.1"/>
    </source>
</evidence>
<name>A0AB74IKN2_AURPU</name>
<dbReference type="EMBL" id="QZAM01000336">
    <property type="protein sequence ID" value="THW34099.1"/>
    <property type="molecule type" value="Genomic_DNA"/>
</dbReference>
<evidence type="ECO:0000256" key="1">
    <source>
        <dbReference type="SAM" id="MobiDB-lite"/>
    </source>
</evidence>
<comment type="caution">
    <text evidence="2">The sequence shown here is derived from an EMBL/GenBank/DDBJ whole genome shotgun (WGS) entry which is preliminary data.</text>
</comment>
<gene>
    <name evidence="2" type="ORF">D6D21_09733</name>
</gene>
<dbReference type="Proteomes" id="UP000309076">
    <property type="component" value="Unassembled WGS sequence"/>
</dbReference>